<keyword evidence="3" id="KW-1185">Reference proteome</keyword>
<proteinExistence type="predicted"/>
<evidence type="ECO:0000313" key="3">
    <source>
        <dbReference type="Proteomes" id="UP000442535"/>
    </source>
</evidence>
<evidence type="ECO:0000313" key="2">
    <source>
        <dbReference type="EMBL" id="MST50703.1"/>
    </source>
</evidence>
<dbReference type="Proteomes" id="UP000442535">
    <property type="component" value="Unassembled WGS sequence"/>
</dbReference>
<dbReference type="RefSeq" id="WP_154546620.1">
    <property type="nucleotide sequence ID" value="NZ_JAQYQY010000024.1"/>
</dbReference>
<organism evidence="2 3">
    <name type="scientific">Mobiluncus porci</name>
    <dbReference type="NCBI Taxonomy" id="2652278"/>
    <lineage>
        <taxon>Bacteria</taxon>
        <taxon>Bacillati</taxon>
        <taxon>Actinomycetota</taxon>
        <taxon>Actinomycetes</taxon>
        <taxon>Actinomycetales</taxon>
        <taxon>Actinomycetaceae</taxon>
        <taxon>Mobiluncus</taxon>
    </lineage>
</organism>
<dbReference type="EMBL" id="VUMY01000033">
    <property type="protein sequence ID" value="MST50703.1"/>
    <property type="molecule type" value="Genomic_DNA"/>
</dbReference>
<gene>
    <name evidence="2" type="ORF">FYJ63_10830</name>
</gene>
<comment type="caution">
    <text evidence="2">The sequence shown here is derived from an EMBL/GenBank/DDBJ whole genome shotgun (WGS) entry which is preliminary data.</text>
</comment>
<sequence>MAALRRLVAGAAVIGVSTLMAGTAFAATQQWDSSKKHYSIYSTNPGTTSTYFTAPVGVDRLDTATAVDVVMTSYAQSETPKDEYMRVCYTQPYGTNPIACTDYFPGTNQVLSGDVIGMFEVIDSNGQTNNAAYSNISAKGDFTIDHYFPNGLNSPIYSDSGYDRVTVTYDEY</sequence>
<feature type="chain" id="PRO_5029766235" evidence="1">
    <location>
        <begin position="27"/>
        <end position="172"/>
    </location>
</feature>
<reference evidence="2 3" key="1">
    <citation type="submission" date="2019-08" db="EMBL/GenBank/DDBJ databases">
        <title>In-depth cultivation of the pig gut microbiome towards novel bacterial diversity and tailored functional studies.</title>
        <authorList>
            <person name="Wylensek D."/>
            <person name="Hitch T.C.A."/>
            <person name="Clavel T."/>
        </authorList>
    </citation>
    <scope>NUCLEOTIDE SEQUENCE [LARGE SCALE GENOMIC DNA]</scope>
    <source>
        <strain evidence="2 3">RF-GAM-744-WT-7</strain>
    </source>
</reference>
<protein>
    <submittedName>
        <fullName evidence="2">Branched-chain amino acid ABC transporter substrate-binding protein</fullName>
    </submittedName>
</protein>
<dbReference type="AlphaFoldDB" id="A0A7K0K5E7"/>
<evidence type="ECO:0000256" key="1">
    <source>
        <dbReference type="SAM" id="SignalP"/>
    </source>
</evidence>
<keyword evidence="1" id="KW-0732">Signal</keyword>
<feature type="signal peptide" evidence="1">
    <location>
        <begin position="1"/>
        <end position="26"/>
    </location>
</feature>
<accession>A0A7K0K5E7</accession>
<name>A0A7K0K5E7_9ACTO</name>